<reference evidence="3" key="1">
    <citation type="journal article" date="2015" name="Nature">
        <title>Complex archaea that bridge the gap between prokaryotes and eukaryotes.</title>
        <authorList>
            <person name="Spang A."/>
            <person name="Saw J.H."/>
            <person name="Jorgensen S.L."/>
            <person name="Zaremba-Niedzwiedzka K."/>
            <person name="Martijn J."/>
            <person name="Lind A.E."/>
            <person name="van Eijk R."/>
            <person name="Schleper C."/>
            <person name="Guy L."/>
            <person name="Ettema T.J."/>
        </authorList>
    </citation>
    <scope>NUCLEOTIDE SEQUENCE</scope>
</reference>
<feature type="transmembrane region" description="Helical" evidence="1">
    <location>
        <begin position="503"/>
        <end position="525"/>
    </location>
</feature>
<name>A0A0F9VK10_9ZZZZ</name>
<feature type="transmembrane region" description="Helical" evidence="1">
    <location>
        <begin position="375"/>
        <end position="392"/>
    </location>
</feature>
<dbReference type="PANTHER" id="PTHR43849">
    <property type="entry name" value="BLL3936 PROTEIN"/>
    <property type="match status" value="1"/>
</dbReference>
<dbReference type="PANTHER" id="PTHR43849:SF2">
    <property type="entry name" value="BLL3936 PROTEIN"/>
    <property type="match status" value="1"/>
</dbReference>
<feature type="transmembrane region" description="Helical" evidence="1">
    <location>
        <begin position="413"/>
        <end position="435"/>
    </location>
</feature>
<comment type="caution">
    <text evidence="3">The sequence shown here is derived from an EMBL/GenBank/DDBJ whole genome shotgun (WGS) entry which is preliminary data.</text>
</comment>
<feature type="transmembrane region" description="Helical" evidence="1">
    <location>
        <begin position="455"/>
        <end position="482"/>
    </location>
</feature>
<accession>A0A0F9VK10</accession>
<feature type="transmembrane region" description="Helical" evidence="1">
    <location>
        <begin position="537"/>
        <end position="556"/>
    </location>
</feature>
<proteinExistence type="predicted"/>
<dbReference type="InterPro" id="IPR011853">
    <property type="entry name" value="TRAP_DctM-Dct_fused"/>
</dbReference>
<keyword evidence="1" id="KW-0812">Transmembrane</keyword>
<feature type="transmembrane region" description="Helical" evidence="1">
    <location>
        <begin position="80"/>
        <end position="102"/>
    </location>
</feature>
<dbReference type="EMBL" id="LAZR01000023">
    <property type="protein sequence ID" value="KKO04355.1"/>
    <property type="molecule type" value="Genomic_DNA"/>
</dbReference>
<feature type="transmembrane region" description="Helical" evidence="1">
    <location>
        <begin position="301"/>
        <end position="327"/>
    </location>
</feature>
<gene>
    <name evidence="3" type="ORF">LCGC14_0087130</name>
</gene>
<protein>
    <recommendedName>
        <fullName evidence="2">TRAP C4-dicarboxylate transport system permease DctM subunit domain-containing protein</fullName>
    </recommendedName>
</protein>
<sequence length="646" mass="68054">MATHPSMSAPPGGAAQPPMVRFRGHLIAVLSTTMVMFHLYTGAFGSFPDLIQRSLHVGGTLILAFCLYDMRRGNARNTPLGLLDIVFILSIVTVIGHLILSYDRIMGFTYRMTQLDYIFAITTTLLVLEGCRRVIGWTIPALGIAGLIYALAGPNLPGPLAHGGLDPRFAAEVLYISTRGLFGMVTGISATVIAMFVIFGAVLLRTGGGQTFMDLAMIIGGRTTGGGAKVATISSALFGSVSGSAAANVATTGAFTIPLMKKLGYRPTFAAAVESVASTGGQIMPPIMGAGAFIMAELLGISYITIMIAAIIPAVLYFTGCLAGIHFESKRLGYKPMTRDELPRAKEVLTLRRAGPVFLSLATLITLLVRGFSPAMAAFTATAILVVLFMLGTRNWIDFKARLNNLREGCIDAGIGLVAIAVLIAGAQILLAMISTTGMGVTFTSAIIGLGENHLFISLLLAMVVAMLLGTGLPTAAAYMLAAAVVAPALVRLGVEPIAAHMFIFYFSIIAGLTPPLCATVFISASMAKADWLPTSITAIRLSLVAFIIPFIFVFHPEILMIGDGLTIAAYAITGLIGVTLIGAAMSGYLIYPMAYWERLLFSLAAFGLIAPGMLLPVAGGALMLMMLAIHLIRGKTIHHLTKETA</sequence>
<dbReference type="InterPro" id="IPR010656">
    <property type="entry name" value="DctM"/>
</dbReference>
<feature type="transmembrane region" description="Helical" evidence="1">
    <location>
        <begin position="604"/>
        <end position="633"/>
    </location>
</feature>
<dbReference type="NCBIfam" id="TIGR02123">
    <property type="entry name" value="TRAP_fused"/>
    <property type="match status" value="1"/>
</dbReference>
<feature type="transmembrane region" description="Helical" evidence="1">
    <location>
        <begin position="134"/>
        <end position="152"/>
    </location>
</feature>
<dbReference type="AlphaFoldDB" id="A0A0F9VK10"/>
<organism evidence="3">
    <name type="scientific">marine sediment metagenome</name>
    <dbReference type="NCBI Taxonomy" id="412755"/>
    <lineage>
        <taxon>unclassified sequences</taxon>
        <taxon>metagenomes</taxon>
        <taxon>ecological metagenomes</taxon>
    </lineage>
</organism>
<evidence type="ECO:0000256" key="1">
    <source>
        <dbReference type="SAM" id="Phobius"/>
    </source>
</evidence>
<feature type="transmembrane region" description="Helical" evidence="1">
    <location>
        <begin position="181"/>
        <end position="204"/>
    </location>
</feature>
<feature type="transmembrane region" description="Helical" evidence="1">
    <location>
        <begin position="568"/>
        <end position="592"/>
    </location>
</feature>
<feature type="domain" description="TRAP C4-dicarboxylate transport system permease DctM subunit" evidence="2">
    <location>
        <begin position="124"/>
        <end position="562"/>
    </location>
</feature>
<feature type="transmembrane region" description="Helical" evidence="1">
    <location>
        <begin position="26"/>
        <end position="44"/>
    </location>
</feature>
<keyword evidence="1" id="KW-1133">Transmembrane helix</keyword>
<keyword evidence="1" id="KW-0472">Membrane</keyword>
<dbReference type="Pfam" id="PF06808">
    <property type="entry name" value="DctM"/>
    <property type="match status" value="1"/>
</dbReference>
<evidence type="ECO:0000313" key="3">
    <source>
        <dbReference type="EMBL" id="KKO04355.1"/>
    </source>
</evidence>
<evidence type="ECO:0000259" key="2">
    <source>
        <dbReference type="Pfam" id="PF06808"/>
    </source>
</evidence>
<feature type="transmembrane region" description="Helical" evidence="1">
    <location>
        <begin position="348"/>
        <end position="369"/>
    </location>
</feature>